<evidence type="ECO:0000313" key="4">
    <source>
        <dbReference type="EMBL" id="KAK8593771.1"/>
    </source>
</evidence>
<protein>
    <recommendedName>
        <fullName evidence="6">Reverse transcriptase Ty1/copia-type domain-containing protein</fullName>
    </recommendedName>
</protein>
<proteinExistence type="predicted"/>
<dbReference type="CDD" id="cd09272">
    <property type="entry name" value="RNase_HI_RT_Ty1"/>
    <property type="match status" value="1"/>
</dbReference>
<dbReference type="InterPro" id="IPR013103">
    <property type="entry name" value="RVT_2"/>
</dbReference>
<dbReference type="InterPro" id="IPR043502">
    <property type="entry name" value="DNA/RNA_pol_sf"/>
</dbReference>
<dbReference type="Pfam" id="PF25597">
    <property type="entry name" value="SH3_retrovirus"/>
    <property type="match status" value="1"/>
</dbReference>
<dbReference type="Proteomes" id="UP001472677">
    <property type="component" value="Unassembled WGS sequence"/>
</dbReference>
<keyword evidence="5" id="KW-1185">Reference proteome</keyword>
<accession>A0ABR2G425</accession>
<dbReference type="Pfam" id="PF07727">
    <property type="entry name" value="RVT_2"/>
    <property type="match status" value="1"/>
</dbReference>
<dbReference type="Gene3D" id="3.30.420.10">
    <property type="entry name" value="Ribonuclease H-like superfamily/Ribonuclease H"/>
    <property type="match status" value="1"/>
</dbReference>
<evidence type="ECO:0000259" key="3">
    <source>
        <dbReference type="Pfam" id="PF25597"/>
    </source>
</evidence>
<evidence type="ECO:0008006" key="6">
    <source>
        <dbReference type="Google" id="ProtNLM"/>
    </source>
</evidence>
<gene>
    <name evidence="4" type="ORF">V6N12_045845</name>
</gene>
<dbReference type="SUPFAM" id="SSF56672">
    <property type="entry name" value="DNA/RNA polymerases"/>
    <property type="match status" value="1"/>
</dbReference>
<reference evidence="4 5" key="1">
    <citation type="journal article" date="2024" name="G3 (Bethesda)">
        <title>Genome assembly of Hibiscus sabdariffa L. provides insights into metabolisms of medicinal natural products.</title>
        <authorList>
            <person name="Kim T."/>
        </authorList>
    </citation>
    <scope>NUCLEOTIDE SEQUENCE [LARGE SCALE GENOMIC DNA]</scope>
    <source>
        <strain evidence="4">TK-2024</strain>
        <tissue evidence="4">Old leaves</tissue>
    </source>
</reference>
<comment type="caution">
    <text evidence="4">The sequence shown here is derived from an EMBL/GenBank/DDBJ whole genome shotgun (WGS) entry which is preliminary data.</text>
</comment>
<dbReference type="InterPro" id="IPR057670">
    <property type="entry name" value="SH3_retrovirus"/>
</dbReference>
<evidence type="ECO:0000259" key="2">
    <source>
        <dbReference type="Pfam" id="PF07727"/>
    </source>
</evidence>
<feature type="domain" description="Reverse transcriptase Ty1/copia-type" evidence="2">
    <location>
        <begin position="216"/>
        <end position="460"/>
    </location>
</feature>
<organism evidence="4 5">
    <name type="scientific">Hibiscus sabdariffa</name>
    <name type="common">roselle</name>
    <dbReference type="NCBI Taxonomy" id="183260"/>
    <lineage>
        <taxon>Eukaryota</taxon>
        <taxon>Viridiplantae</taxon>
        <taxon>Streptophyta</taxon>
        <taxon>Embryophyta</taxon>
        <taxon>Tracheophyta</taxon>
        <taxon>Spermatophyta</taxon>
        <taxon>Magnoliopsida</taxon>
        <taxon>eudicotyledons</taxon>
        <taxon>Gunneridae</taxon>
        <taxon>Pentapetalae</taxon>
        <taxon>rosids</taxon>
        <taxon>malvids</taxon>
        <taxon>Malvales</taxon>
        <taxon>Malvaceae</taxon>
        <taxon>Malvoideae</taxon>
        <taxon>Hibiscus</taxon>
    </lineage>
</organism>
<name>A0ABR2G425_9ROSI</name>
<dbReference type="InterPro" id="IPR036397">
    <property type="entry name" value="RNaseH_sf"/>
</dbReference>
<dbReference type="PANTHER" id="PTHR11439:SF496">
    <property type="entry name" value="RNA-DIRECTED DNA POLYMERASE"/>
    <property type="match status" value="1"/>
</dbReference>
<evidence type="ECO:0000256" key="1">
    <source>
        <dbReference type="SAM" id="MobiDB-lite"/>
    </source>
</evidence>
<feature type="region of interest" description="Disordered" evidence="1">
    <location>
        <begin position="129"/>
        <end position="163"/>
    </location>
</feature>
<sequence>MVRSMMSHTDLPTSFWGYALETTAFTLNRVPSKSVQKTPHEMWTGRRPNMSFMRVWGCQAYVKHQMSTKLEPKSQKCTFVGYPKETKGYYFYNSKENKMFVARTGVFLEKEFLSNKGNGRNIELKEVQQQQVHEPEVEETPQVVEGNSTDLETQPLRRSTRERHEPERYGFLVTTHGDVILVDQDEPKTYQEAVSSPDSEKWLEAMRSEMDSMSENQVWTLVEPPEGIKPIGCKWVFKKKTDMDGNVQTYKGRLVAKGFRQIHGVDYDETFSPVVMFKSIRILLAIAAFHDYEIWQMDVKTAFLNGKLEEDVYMTQPEGFVTPKNAGKVCKLQRSIYGLKQASRSWNLRFNDAIKEFGFIRNEDELCVYKKFSGSIVSFLILYVDDILIIGNDIPTLQSIKTWLSSCFSMKDLGEAAYILGVKIYRDISRRLLGLSQSTYIDKVLKRFSMEESKRGFLPMRHGISLSKEMCPSTPQERERMSQIPYASAIGSIMYAMICTRPDLSYALSMTSRYQANPGEGHWTAVKNILKYLRRTKDVFLLYGGEEELRIKCYTDASFQTDKDDSRSQSEAEYIAASEAAKEAVWIKKFITGLGAIPSISDAVDLYCDNNGAIAQAKEPRSHQRSKHILRRFHLIREIIDRGDVEICKVHTDDNIADPLTKPLAQQKHDRHTESLSIRYVSDWS</sequence>
<evidence type="ECO:0000313" key="5">
    <source>
        <dbReference type="Proteomes" id="UP001472677"/>
    </source>
</evidence>
<dbReference type="PANTHER" id="PTHR11439">
    <property type="entry name" value="GAG-POL-RELATED RETROTRANSPOSON"/>
    <property type="match status" value="1"/>
</dbReference>
<dbReference type="EMBL" id="JBBPBM010000003">
    <property type="protein sequence ID" value="KAK8593771.1"/>
    <property type="molecule type" value="Genomic_DNA"/>
</dbReference>
<feature type="domain" description="Retroviral polymerase SH3-like" evidence="3">
    <location>
        <begin position="58"/>
        <end position="114"/>
    </location>
</feature>